<dbReference type="GO" id="GO:0005886">
    <property type="term" value="C:plasma membrane"/>
    <property type="evidence" value="ECO:0007669"/>
    <property type="project" value="UniProtKB-SubCell"/>
</dbReference>
<keyword evidence="11" id="KW-1185">Reference proteome</keyword>
<sequence length="452" mass="48612">MSLPHGLSLVFPWSVWECWWLAPLALVLDLWLGDPALPWRHPVCLVGKLLDLLERPARRFMRAAGPERERGRGRLAGAVALLALIACTGFAVWVAVSLPILGLLAAVYLAWAGLAMGSLLQTGQLVLERVEHAPENGAREALSWLVSRDTSAMDRPLMRKTLADTLSENLTDAFTAPFFWLLVGGPVALWCYKAVSTTDSMWGYMTEKWRWLGWAGARSDDVLAFVPARLAALSAGLVHVLFLVRQKLEAECQAGRHGDSGALFKRWSLVRNMALNMGHYLSQNRARRPKDDTAHDGACGTGQGAGDGTACNADHSAGHDTGCNANQPQGCGLSLSATALGAAYLPGRWDGGWPGLAVVARQAAGMPSPNSGWSMTACAWLCGACMAGPSVYFGELVNKPWLGPPPQGEEHAVSLAVWDAPRLLALCALLRQSALYGGLALWLLALVCLFIF</sequence>
<evidence type="ECO:0000256" key="2">
    <source>
        <dbReference type="ARBA" id="ARBA00004953"/>
    </source>
</evidence>
<evidence type="ECO:0000256" key="7">
    <source>
        <dbReference type="ARBA" id="ARBA00022989"/>
    </source>
</evidence>
<evidence type="ECO:0000256" key="1">
    <source>
        <dbReference type="ARBA" id="ARBA00004651"/>
    </source>
</evidence>
<comment type="subcellular location">
    <subcellularLocation>
        <location evidence="1 9">Cell membrane</location>
        <topology evidence="1 9">Multi-pass membrane protein</topology>
    </subcellularLocation>
</comment>
<dbReference type="Proteomes" id="UP000539075">
    <property type="component" value="Unassembled WGS sequence"/>
</dbReference>
<evidence type="ECO:0000256" key="6">
    <source>
        <dbReference type="ARBA" id="ARBA00022692"/>
    </source>
</evidence>
<accession>A0A7W8FH48</accession>
<comment type="similarity">
    <text evidence="3 9">Belongs to the CobD/CbiB family.</text>
</comment>
<evidence type="ECO:0000256" key="4">
    <source>
        <dbReference type="ARBA" id="ARBA00022475"/>
    </source>
</evidence>
<dbReference type="Pfam" id="PF03186">
    <property type="entry name" value="CobD_Cbib"/>
    <property type="match status" value="2"/>
</dbReference>
<feature type="transmembrane region" description="Helical" evidence="9">
    <location>
        <begin position="178"/>
        <end position="195"/>
    </location>
</feature>
<evidence type="ECO:0000313" key="10">
    <source>
        <dbReference type="EMBL" id="MBB5143462.1"/>
    </source>
</evidence>
<comment type="caution">
    <text evidence="10">The sequence shown here is derived from an EMBL/GenBank/DDBJ whole genome shotgun (WGS) entry which is preliminary data.</text>
</comment>
<dbReference type="RefSeq" id="WP_343060128.1">
    <property type="nucleotide sequence ID" value="NZ_JACHGO010000004.1"/>
</dbReference>
<dbReference type="GO" id="GO:0015420">
    <property type="term" value="F:ABC-type vitamin B12 transporter activity"/>
    <property type="evidence" value="ECO:0007669"/>
    <property type="project" value="UniProtKB-UniRule"/>
</dbReference>
<keyword evidence="7 9" id="KW-1133">Transmembrane helix</keyword>
<name>A0A7W8FH48_9BACT</name>
<evidence type="ECO:0000313" key="11">
    <source>
        <dbReference type="Proteomes" id="UP000539075"/>
    </source>
</evidence>
<feature type="transmembrane region" description="Helical" evidence="9">
    <location>
        <begin position="13"/>
        <end position="32"/>
    </location>
</feature>
<keyword evidence="8 9" id="KW-0472">Membrane</keyword>
<keyword evidence="4 9" id="KW-1003">Cell membrane</keyword>
<dbReference type="GO" id="GO:0048472">
    <property type="term" value="F:threonine-phosphate decarboxylase activity"/>
    <property type="evidence" value="ECO:0007669"/>
    <property type="project" value="InterPro"/>
</dbReference>
<evidence type="ECO:0000256" key="9">
    <source>
        <dbReference type="HAMAP-Rule" id="MF_00024"/>
    </source>
</evidence>
<feature type="transmembrane region" description="Helical" evidence="9">
    <location>
        <begin position="75"/>
        <end position="94"/>
    </location>
</feature>
<dbReference type="GO" id="GO:0009236">
    <property type="term" value="P:cobalamin biosynthetic process"/>
    <property type="evidence" value="ECO:0007669"/>
    <property type="project" value="UniProtKB-UniRule"/>
</dbReference>
<keyword evidence="6 9" id="KW-0812">Transmembrane</keyword>
<dbReference type="EMBL" id="JACHGO010000004">
    <property type="protein sequence ID" value="MBB5143462.1"/>
    <property type="molecule type" value="Genomic_DNA"/>
</dbReference>
<protein>
    <recommendedName>
        <fullName evidence="9">Cobalamin biosynthesis protein CobD</fullName>
    </recommendedName>
</protein>
<comment type="pathway">
    <text evidence="2 9">Cofactor biosynthesis; adenosylcobalamin biosynthesis.</text>
</comment>
<gene>
    <name evidence="9" type="primary">cobD</name>
    <name evidence="10" type="ORF">HNQ38_001559</name>
</gene>
<comment type="caution">
    <text evidence="9">Lacks conserved residue(s) required for the propagation of feature annotation.</text>
</comment>
<feature type="transmembrane region" description="Helical" evidence="9">
    <location>
        <begin position="433"/>
        <end position="451"/>
    </location>
</feature>
<evidence type="ECO:0000256" key="3">
    <source>
        <dbReference type="ARBA" id="ARBA00006263"/>
    </source>
</evidence>
<dbReference type="PANTHER" id="PTHR34308:SF1">
    <property type="entry name" value="COBALAMIN BIOSYNTHESIS PROTEIN CBIB"/>
    <property type="match status" value="1"/>
</dbReference>
<dbReference type="PANTHER" id="PTHR34308">
    <property type="entry name" value="COBALAMIN BIOSYNTHESIS PROTEIN CBIB"/>
    <property type="match status" value="1"/>
</dbReference>
<proteinExistence type="inferred from homology"/>
<keyword evidence="5 9" id="KW-0169">Cobalamin biosynthesis</keyword>
<feature type="transmembrane region" description="Helical" evidence="9">
    <location>
        <begin position="371"/>
        <end position="393"/>
    </location>
</feature>
<feature type="transmembrane region" description="Helical" evidence="9">
    <location>
        <begin position="100"/>
        <end position="120"/>
    </location>
</feature>
<reference evidence="10 11" key="1">
    <citation type="submission" date="2020-08" db="EMBL/GenBank/DDBJ databases">
        <title>Genomic Encyclopedia of Type Strains, Phase IV (KMG-IV): sequencing the most valuable type-strain genomes for metagenomic binning, comparative biology and taxonomic classification.</title>
        <authorList>
            <person name="Goeker M."/>
        </authorList>
    </citation>
    <scope>NUCLEOTIDE SEQUENCE [LARGE SCALE GENOMIC DNA]</scope>
    <source>
        <strain evidence="10 11">DSM 11275</strain>
    </source>
</reference>
<comment type="function">
    <text evidence="9">Converts cobyric acid to cobinamide by the addition of aminopropanol on the F carboxylic group.</text>
</comment>
<feature type="transmembrane region" description="Helical" evidence="9">
    <location>
        <begin position="222"/>
        <end position="244"/>
    </location>
</feature>
<evidence type="ECO:0000256" key="5">
    <source>
        <dbReference type="ARBA" id="ARBA00022573"/>
    </source>
</evidence>
<dbReference type="InterPro" id="IPR004485">
    <property type="entry name" value="Cobalamin_biosynth_CobD/CbiB"/>
</dbReference>
<dbReference type="AlphaFoldDB" id="A0A7W8FH48"/>
<organism evidence="10 11">
    <name type="scientific">Desulfovibrio intestinalis</name>
    <dbReference type="NCBI Taxonomy" id="58621"/>
    <lineage>
        <taxon>Bacteria</taxon>
        <taxon>Pseudomonadati</taxon>
        <taxon>Thermodesulfobacteriota</taxon>
        <taxon>Desulfovibrionia</taxon>
        <taxon>Desulfovibrionales</taxon>
        <taxon>Desulfovibrionaceae</taxon>
        <taxon>Desulfovibrio</taxon>
    </lineage>
</organism>
<dbReference type="UniPathway" id="UPA00148"/>
<evidence type="ECO:0000256" key="8">
    <source>
        <dbReference type="ARBA" id="ARBA00023136"/>
    </source>
</evidence>
<dbReference type="HAMAP" id="MF_00024">
    <property type="entry name" value="CobD_CbiB"/>
    <property type="match status" value="1"/>
</dbReference>